<feature type="transmembrane region" description="Helical" evidence="5">
    <location>
        <begin position="259"/>
        <end position="275"/>
    </location>
</feature>
<evidence type="ECO:0000259" key="6">
    <source>
        <dbReference type="PROSITE" id="PS50850"/>
    </source>
</evidence>
<proteinExistence type="predicted"/>
<dbReference type="InterPro" id="IPR011701">
    <property type="entry name" value="MFS"/>
</dbReference>
<dbReference type="SUPFAM" id="SSF103473">
    <property type="entry name" value="MFS general substrate transporter"/>
    <property type="match status" value="1"/>
</dbReference>
<dbReference type="InterPro" id="IPR051788">
    <property type="entry name" value="MFS_Transporter"/>
</dbReference>
<dbReference type="PANTHER" id="PTHR23514">
    <property type="entry name" value="BYPASS OF STOP CODON PROTEIN 6"/>
    <property type="match status" value="1"/>
</dbReference>
<feature type="domain" description="Major facilitator superfamily (MFS) profile" evidence="6">
    <location>
        <begin position="26"/>
        <end position="398"/>
    </location>
</feature>
<feature type="transmembrane region" description="Helical" evidence="5">
    <location>
        <begin position="62"/>
        <end position="80"/>
    </location>
</feature>
<keyword evidence="3 5" id="KW-1133">Transmembrane helix</keyword>
<keyword evidence="2 5" id="KW-0812">Transmembrane</keyword>
<dbReference type="Gene3D" id="1.20.1250.20">
    <property type="entry name" value="MFS general substrate transporter like domains"/>
    <property type="match status" value="2"/>
</dbReference>
<feature type="transmembrane region" description="Helical" evidence="5">
    <location>
        <begin position="92"/>
        <end position="110"/>
    </location>
</feature>
<dbReference type="GO" id="GO:0022857">
    <property type="term" value="F:transmembrane transporter activity"/>
    <property type="evidence" value="ECO:0007669"/>
    <property type="project" value="InterPro"/>
</dbReference>
<name>A0A841J597_9SPHI</name>
<dbReference type="Proteomes" id="UP000548326">
    <property type="component" value="Unassembled WGS sequence"/>
</dbReference>
<dbReference type="PROSITE" id="PS50850">
    <property type="entry name" value="MFS"/>
    <property type="match status" value="1"/>
</dbReference>
<keyword evidence="4 5" id="KW-0472">Membrane</keyword>
<protein>
    <submittedName>
        <fullName evidence="7">MFS family permease</fullName>
    </submittedName>
</protein>
<comment type="subcellular location">
    <subcellularLocation>
        <location evidence="1">Membrane</location>
        <topology evidence="1">Multi-pass membrane protein</topology>
    </subcellularLocation>
</comment>
<organism evidence="7 8">
    <name type="scientific">Mucilaginibacter lappiensis</name>
    <dbReference type="NCBI Taxonomy" id="354630"/>
    <lineage>
        <taxon>Bacteria</taxon>
        <taxon>Pseudomonadati</taxon>
        <taxon>Bacteroidota</taxon>
        <taxon>Sphingobacteriia</taxon>
        <taxon>Sphingobacteriales</taxon>
        <taxon>Sphingobacteriaceae</taxon>
        <taxon>Mucilaginibacter</taxon>
    </lineage>
</organism>
<gene>
    <name evidence="7" type="ORF">HDF22_000065</name>
</gene>
<dbReference type="EMBL" id="JACHCA010000001">
    <property type="protein sequence ID" value="MBB6125964.1"/>
    <property type="molecule type" value="Genomic_DNA"/>
</dbReference>
<evidence type="ECO:0000256" key="1">
    <source>
        <dbReference type="ARBA" id="ARBA00004141"/>
    </source>
</evidence>
<feature type="transmembrane region" description="Helical" evidence="5">
    <location>
        <begin position="24"/>
        <end position="42"/>
    </location>
</feature>
<sequence length="403" mass="44001">MLVNYLYFCPFNTGMDQVTARGKLKLRMACGVFFFISGFGYSSWASRIPSIQQQLHLNERQLGAVLFALPIGLMVTIPITAKMLKHFSSRSIMLVGAITFNLLLCLPGFTAYVWQLVVLLFFFGSARNIFNLSVNAQAVSIQGFYDRSIMVTFHGIWSMAGFAGAAVGYLMVSFNVAPSYHLLFVGISMIIITLIFYPHAYYEKPVNKINRSVFTLPDKHLIKFSLICFASMACENTMYDWSGIYFQKVLHASKSAATAAFVIYMVSMTIGRFTGDKLVASAGIKKVLSFSGILILAGLLFSVLLPHNYTVYIGYAMVGMGVSCVVPLVFSMAGKSQSMNSGQALAAISTVGYLGFLIIPPAVGFIAQAAGLRWAFGIVAGFGALIIVMVSKLKPQTEAEVVQ</sequence>
<feature type="transmembrane region" description="Helical" evidence="5">
    <location>
        <begin position="312"/>
        <end position="333"/>
    </location>
</feature>
<reference evidence="7 8" key="1">
    <citation type="submission" date="2020-08" db="EMBL/GenBank/DDBJ databases">
        <title>Genomic Encyclopedia of Type Strains, Phase IV (KMG-V): Genome sequencing to study the core and pangenomes of soil and plant-associated prokaryotes.</title>
        <authorList>
            <person name="Whitman W."/>
        </authorList>
    </citation>
    <scope>NUCLEOTIDE SEQUENCE [LARGE SCALE GENOMIC DNA]</scope>
    <source>
        <strain evidence="7 8">MP601</strain>
    </source>
</reference>
<feature type="transmembrane region" description="Helical" evidence="5">
    <location>
        <begin position="287"/>
        <end position="306"/>
    </location>
</feature>
<dbReference type="CDD" id="cd17393">
    <property type="entry name" value="MFS_MosC_like"/>
    <property type="match status" value="1"/>
</dbReference>
<dbReference type="RefSeq" id="WP_260170762.1">
    <property type="nucleotide sequence ID" value="NZ_JACHCA010000001.1"/>
</dbReference>
<feature type="transmembrane region" description="Helical" evidence="5">
    <location>
        <begin position="180"/>
        <end position="200"/>
    </location>
</feature>
<evidence type="ECO:0000313" key="8">
    <source>
        <dbReference type="Proteomes" id="UP000548326"/>
    </source>
</evidence>
<dbReference type="InterPro" id="IPR020846">
    <property type="entry name" value="MFS_dom"/>
</dbReference>
<comment type="caution">
    <text evidence="7">The sequence shown here is derived from an EMBL/GenBank/DDBJ whole genome shotgun (WGS) entry which is preliminary data.</text>
</comment>
<dbReference type="InterPro" id="IPR036259">
    <property type="entry name" value="MFS_trans_sf"/>
</dbReference>
<feature type="transmembrane region" description="Helical" evidence="5">
    <location>
        <begin position="345"/>
        <end position="366"/>
    </location>
</feature>
<dbReference type="Pfam" id="PF07690">
    <property type="entry name" value="MFS_1"/>
    <property type="match status" value="1"/>
</dbReference>
<feature type="transmembrane region" description="Helical" evidence="5">
    <location>
        <begin position="372"/>
        <end position="390"/>
    </location>
</feature>
<dbReference type="GO" id="GO:0016020">
    <property type="term" value="C:membrane"/>
    <property type="evidence" value="ECO:0007669"/>
    <property type="project" value="UniProtKB-SubCell"/>
</dbReference>
<evidence type="ECO:0000256" key="2">
    <source>
        <dbReference type="ARBA" id="ARBA00022692"/>
    </source>
</evidence>
<dbReference type="PANTHER" id="PTHR23514:SF13">
    <property type="entry name" value="INNER MEMBRANE PROTEIN YBJJ"/>
    <property type="match status" value="1"/>
</dbReference>
<evidence type="ECO:0000313" key="7">
    <source>
        <dbReference type="EMBL" id="MBB6125964.1"/>
    </source>
</evidence>
<evidence type="ECO:0000256" key="3">
    <source>
        <dbReference type="ARBA" id="ARBA00022989"/>
    </source>
</evidence>
<evidence type="ECO:0000256" key="5">
    <source>
        <dbReference type="SAM" id="Phobius"/>
    </source>
</evidence>
<accession>A0A841J597</accession>
<feature type="transmembrane region" description="Helical" evidence="5">
    <location>
        <begin position="155"/>
        <end position="174"/>
    </location>
</feature>
<dbReference type="AlphaFoldDB" id="A0A841J597"/>
<evidence type="ECO:0000256" key="4">
    <source>
        <dbReference type="ARBA" id="ARBA00023136"/>
    </source>
</evidence>